<dbReference type="Pfam" id="PF01841">
    <property type="entry name" value="Transglut_core"/>
    <property type="match status" value="1"/>
</dbReference>
<reference evidence="3 4" key="1">
    <citation type="submission" date="2020-08" db="EMBL/GenBank/DDBJ databases">
        <title>Genomic Encyclopedia of Type Strains, Phase IV (KMG-IV): sequencing the most valuable type-strain genomes for metagenomic binning, comparative biology and taxonomic classification.</title>
        <authorList>
            <person name="Goeker M."/>
        </authorList>
    </citation>
    <scope>NUCLEOTIDE SEQUENCE [LARGE SCALE GENOMIC DNA]</scope>
    <source>
        <strain evidence="3 4">DSM 103725</strain>
    </source>
</reference>
<evidence type="ECO:0000313" key="3">
    <source>
        <dbReference type="EMBL" id="MBB6428796.1"/>
    </source>
</evidence>
<dbReference type="SUPFAM" id="SSF54001">
    <property type="entry name" value="Cysteine proteinases"/>
    <property type="match status" value="1"/>
</dbReference>
<proteinExistence type="predicted"/>
<evidence type="ECO:0000313" key="4">
    <source>
        <dbReference type="Proteomes" id="UP000541810"/>
    </source>
</evidence>
<organism evidence="3 4">
    <name type="scientific">Algisphaera agarilytica</name>
    <dbReference type="NCBI Taxonomy" id="1385975"/>
    <lineage>
        <taxon>Bacteria</taxon>
        <taxon>Pseudomonadati</taxon>
        <taxon>Planctomycetota</taxon>
        <taxon>Phycisphaerae</taxon>
        <taxon>Phycisphaerales</taxon>
        <taxon>Phycisphaeraceae</taxon>
        <taxon>Algisphaera</taxon>
    </lineage>
</organism>
<feature type="domain" description="Transglutaminase-like" evidence="2">
    <location>
        <begin position="383"/>
        <end position="461"/>
    </location>
</feature>
<gene>
    <name evidence="3" type="ORF">HNQ40_000602</name>
</gene>
<feature type="signal peptide" evidence="1">
    <location>
        <begin position="1"/>
        <end position="29"/>
    </location>
</feature>
<accession>A0A7X0H642</accession>
<evidence type="ECO:0000259" key="2">
    <source>
        <dbReference type="SMART" id="SM00460"/>
    </source>
</evidence>
<dbReference type="InterPro" id="IPR002931">
    <property type="entry name" value="Transglutaminase-like"/>
</dbReference>
<keyword evidence="4" id="KW-1185">Reference proteome</keyword>
<evidence type="ECO:0000256" key="1">
    <source>
        <dbReference type="SAM" id="SignalP"/>
    </source>
</evidence>
<dbReference type="Proteomes" id="UP000541810">
    <property type="component" value="Unassembled WGS sequence"/>
</dbReference>
<dbReference type="RefSeq" id="WP_184676254.1">
    <property type="nucleotide sequence ID" value="NZ_JACHGY010000001.1"/>
</dbReference>
<feature type="chain" id="PRO_5031122692" description="Transglutaminase-like domain-containing protein" evidence="1">
    <location>
        <begin position="30"/>
        <end position="510"/>
    </location>
</feature>
<dbReference type="Gene3D" id="3.10.620.30">
    <property type="match status" value="1"/>
</dbReference>
<keyword evidence="1" id="KW-0732">Signal</keyword>
<sequence>MKRHRSLISAYLKLAMVLAVGVVTATARADAPAVEEDWFVLLNGEDRIGYMHTTEATAENGDITTNQTTKLVMARGGTRLEIEVTQGFVESAQGEPIRASSSMSMGGLPMVTEVEFGEKAMKVSSGQAGRMQTTMKRPIEGDWLPPAAMGRYVEQQLEAGAETIQVSTVDIASGLQAVDMTMQVRGPEDVEVYGKVVPAIAWDATVSAMPGITMREYVDAEGKSIKSTIDLMPGMSITVLQADKALALSELTPAEMMAQTFVVPSRPIDRPRELVRASYKLSTKDGSPLPFLPDRHGQNFQPDGELTVVVDHVEQGLFPDENYLAASPILNHQDPAIQAWLEPLKRARLAGGPEAVAEFLRQEVHRKVQTKDLSVGFATASDVARTKQGDCTEHAVLLAALLRGAGIPSRCVSGLVYADQFAGHEGIFGYHMWTQAWIEVDPAPGGPAVQSGQWVDFDATLPGGVRFDATHIALSVSDMNEGLVGNDMAALLPLLGNLEIEVVETVYEKD</sequence>
<dbReference type="EMBL" id="JACHGY010000001">
    <property type="protein sequence ID" value="MBB6428796.1"/>
    <property type="molecule type" value="Genomic_DNA"/>
</dbReference>
<dbReference type="AlphaFoldDB" id="A0A7X0H642"/>
<comment type="caution">
    <text evidence="3">The sequence shown here is derived from an EMBL/GenBank/DDBJ whole genome shotgun (WGS) entry which is preliminary data.</text>
</comment>
<protein>
    <recommendedName>
        <fullName evidence="2">Transglutaminase-like domain-containing protein</fullName>
    </recommendedName>
</protein>
<name>A0A7X0H642_9BACT</name>
<dbReference type="InterPro" id="IPR038765">
    <property type="entry name" value="Papain-like_cys_pep_sf"/>
</dbReference>
<dbReference type="PANTHER" id="PTHR33490">
    <property type="entry name" value="BLR5614 PROTEIN-RELATED"/>
    <property type="match status" value="1"/>
</dbReference>
<dbReference type="SMART" id="SM00460">
    <property type="entry name" value="TGc"/>
    <property type="match status" value="1"/>
</dbReference>